<name>A0A840IWS4_9PSEU</name>
<dbReference type="RefSeq" id="WP_184781965.1">
    <property type="nucleotide sequence ID" value="NZ_JACHMG010000001.1"/>
</dbReference>
<comment type="caution">
    <text evidence="1">The sequence shown here is derived from an EMBL/GenBank/DDBJ whole genome shotgun (WGS) entry which is preliminary data.</text>
</comment>
<proteinExistence type="predicted"/>
<organism evidence="1 2">
    <name type="scientific">Amycolatopsis jiangsuensis</name>
    <dbReference type="NCBI Taxonomy" id="1181879"/>
    <lineage>
        <taxon>Bacteria</taxon>
        <taxon>Bacillati</taxon>
        <taxon>Actinomycetota</taxon>
        <taxon>Actinomycetes</taxon>
        <taxon>Pseudonocardiales</taxon>
        <taxon>Pseudonocardiaceae</taxon>
        <taxon>Amycolatopsis</taxon>
    </lineage>
</organism>
<dbReference type="EMBL" id="JACHMG010000001">
    <property type="protein sequence ID" value="MBB4687221.1"/>
    <property type="molecule type" value="Genomic_DNA"/>
</dbReference>
<evidence type="ECO:0000313" key="1">
    <source>
        <dbReference type="EMBL" id="MBB4687221.1"/>
    </source>
</evidence>
<protein>
    <submittedName>
        <fullName evidence="1">Uncharacterized protein</fullName>
    </submittedName>
</protein>
<keyword evidence="2" id="KW-1185">Reference proteome</keyword>
<gene>
    <name evidence="1" type="ORF">BJY18_004706</name>
</gene>
<accession>A0A840IWS4</accession>
<sequence length="154" mass="15841">MVEPVSGAGQPASGPVAVLFAGAAATAVAELADTYAPALQEMADLVETEAARRPLRHIVDMLADPATARCLNVLSAAVHLTILPRSLPGYPLYRKVFAAFAQRVESLAFLDYHASVDSGQVSAALGILAARTPAAYAAAVEALSADPTVAVMAR</sequence>
<reference evidence="1 2" key="1">
    <citation type="submission" date="2020-08" db="EMBL/GenBank/DDBJ databases">
        <title>Sequencing the genomes of 1000 actinobacteria strains.</title>
        <authorList>
            <person name="Klenk H.-P."/>
        </authorList>
    </citation>
    <scope>NUCLEOTIDE SEQUENCE [LARGE SCALE GENOMIC DNA]</scope>
    <source>
        <strain evidence="1 2">DSM 45859</strain>
    </source>
</reference>
<evidence type="ECO:0000313" key="2">
    <source>
        <dbReference type="Proteomes" id="UP000581769"/>
    </source>
</evidence>
<dbReference type="Proteomes" id="UP000581769">
    <property type="component" value="Unassembled WGS sequence"/>
</dbReference>
<dbReference type="AlphaFoldDB" id="A0A840IWS4"/>